<keyword evidence="2" id="KW-1185">Reference proteome</keyword>
<dbReference type="RefSeq" id="WP_107139700.1">
    <property type="nucleotide sequence ID" value="NZ_CP028324.1"/>
</dbReference>
<dbReference type="KEGG" id="masz:C9I28_00460"/>
<gene>
    <name evidence="1" type="ORF">C9I28_00460</name>
</gene>
<dbReference type="EMBL" id="CP028324">
    <property type="protein sequence ID" value="AVR94349.1"/>
    <property type="molecule type" value="Genomic_DNA"/>
</dbReference>
<evidence type="ECO:0000313" key="2">
    <source>
        <dbReference type="Proteomes" id="UP000240505"/>
    </source>
</evidence>
<name>A0A2R4C404_9BURK</name>
<accession>A0A2R4C404</accession>
<organism evidence="1 2">
    <name type="scientific">Pseudoduganella armeniaca</name>
    <dbReference type="NCBI Taxonomy" id="2072590"/>
    <lineage>
        <taxon>Bacteria</taxon>
        <taxon>Pseudomonadati</taxon>
        <taxon>Pseudomonadota</taxon>
        <taxon>Betaproteobacteria</taxon>
        <taxon>Burkholderiales</taxon>
        <taxon>Oxalobacteraceae</taxon>
        <taxon>Telluria group</taxon>
        <taxon>Pseudoduganella</taxon>
    </lineage>
</organism>
<proteinExistence type="predicted"/>
<protein>
    <submittedName>
        <fullName evidence="1">Uncharacterized protein</fullName>
    </submittedName>
</protein>
<dbReference type="Proteomes" id="UP000240505">
    <property type="component" value="Chromosome"/>
</dbReference>
<sequence>MSTYLNAKGGVATAQPGPAMARTVATPLGDTAQQGAAQAMEFQLWVSQQASSLAKLKIFNTMAKSINDQQ</sequence>
<dbReference type="OrthoDB" id="8724150at2"/>
<evidence type="ECO:0000313" key="1">
    <source>
        <dbReference type="EMBL" id="AVR94349.1"/>
    </source>
</evidence>
<dbReference type="AlphaFoldDB" id="A0A2R4C404"/>
<reference evidence="1 2" key="1">
    <citation type="submission" date="2018-03" db="EMBL/GenBank/DDBJ databases">
        <title>Massilia armeniaca sp. nov., isolated from desert soil.</title>
        <authorList>
            <person name="Huang H."/>
            <person name="Ren M."/>
        </authorList>
    </citation>
    <scope>NUCLEOTIDE SEQUENCE [LARGE SCALE GENOMIC DNA]</scope>
    <source>
        <strain evidence="1 2">ZMN-3</strain>
    </source>
</reference>